<feature type="transmembrane region" description="Helical" evidence="11">
    <location>
        <begin position="937"/>
        <end position="962"/>
    </location>
</feature>
<evidence type="ECO:0000256" key="7">
    <source>
        <dbReference type="ARBA" id="ARBA00023136"/>
    </source>
</evidence>
<feature type="transmembrane region" description="Helical" evidence="11">
    <location>
        <begin position="711"/>
        <end position="733"/>
    </location>
</feature>
<dbReference type="NCBIfam" id="TIGR00840">
    <property type="entry name" value="b_cpa1"/>
    <property type="match status" value="1"/>
</dbReference>
<gene>
    <name evidence="13" type="ORF">AAWM_07584</name>
</gene>
<dbReference type="Proteomes" id="UP000286921">
    <property type="component" value="Unassembled WGS sequence"/>
</dbReference>
<feature type="compositionally biased region" description="Polar residues" evidence="10">
    <location>
        <begin position="19"/>
        <end position="36"/>
    </location>
</feature>
<keyword evidence="9" id="KW-0050">Antiport</keyword>
<feature type="transmembrane region" description="Helical" evidence="11">
    <location>
        <begin position="853"/>
        <end position="869"/>
    </location>
</feature>
<comment type="subcellular location">
    <subcellularLocation>
        <location evidence="1">Membrane</location>
        <topology evidence="1">Multi-pass membrane protein</topology>
    </subcellularLocation>
</comment>
<evidence type="ECO:0000256" key="10">
    <source>
        <dbReference type="SAM" id="MobiDB-lite"/>
    </source>
</evidence>
<evidence type="ECO:0000313" key="14">
    <source>
        <dbReference type="Proteomes" id="UP000286921"/>
    </source>
</evidence>
<feature type="transmembrane region" description="Helical" evidence="11">
    <location>
        <begin position="52"/>
        <end position="68"/>
    </location>
</feature>
<organism evidence="13 14">
    <name type="scientific">Aspergillus awamori</name>
    <name type="common">Black koji mold</name>
    <dbReference type="NCBI Taxonomy" id="105351"/>
    <lineage>
        <taxon>Eukaryota</taxon>
        <taxon>Fungi</taxon>
        <taxon>Dikarya</taxon>
        <taxon>Ascomycota</taxon>
        <taxon>Pezizomycotina</taxon>
        <taxon>Eurotiomycetes</taxon>
        <taxon>Eurotiomycetidae</taxon>
        <taxon>Eurotiales</taxon>
        <taxon>Aspergillaceae</taxon>
        <taxon>Aspergillus</taxon>
    </lineage>
</organism>
<feature type="compositionally biased region" description="Basic and acidic residues" evidence="10">
    <location>
        <begin position="1"/>
        <end position="10"/>
    </location>
</feature>
<dbReference type="Pfam" id="PF00999">
    <property type="entry name" value="Na_H_Exchanger"/>
    <property type="match status" value="1"/>
</dbReference>
<keyword evidence="3 9" id="KW-0812">Transmembrane</keyword>
<proteinExistence type="inferred from homology"/>
<keyword evidence="4 11" id="KW-1133">Transmembrane helix</keyword>
<dbReference type="InterPro" id="IPR004709">
    <property type="entry name" value="NaH_exchanger"/>
</dbReference>
<dbReference type="InterPro" id="IPR006153">
    <property type="entry name" value="Cation/H_exchanger_TM"/>
</dbReference>
<feature type="transmembrane region" description="Helical" evidence="11">
    <location>
        <begin position="680"/>
        <end position="699"/>
    </location>
</feature>
<feature type="compositionally biased region" description="Acidic residues" evidence="10">
    <location>
        <begin position="1187"/>
        <end position="1196"/>
    </location>
</feature>
<comment type="caution">
    <text evidence="13">The sequence shown here is derived from an EMBL/GenBank/DDBJ whole genome shotgun (WGS) entry which is preliminary data.</text>
</comment>
<evidence type="ECO:0000313" key="13">
    <source>
        <dbReference type="EMBL" id="GCB24699.1"/>
    </source>
</evidence>
<name>A0A401KZ73_ASPAW</name>
<evidence type="ECO:0000259" key="12">
    <source>
        <dbReference type="Pfam" id="PF00999"/>
    </source>
</evidence>
<feature type="transmembrane region" description="Helical" evidence="11">
    <location>
        <begin position="983"/>
        <end position="1006"/>
    </location>
</feature>
<keyword evidence="14" id="KW-1185">Reference proteome</keyword>
<dbReference type="SUPFAM" id="SSF103473">
    <property type="entry name" value="MFS general substrate transporter"/>
    <property type="match status" value="1"/>
</dbReference>
<keyword evidence="2 9" id="KW-0813">Transport</keyword>
<feature type="region of interest" description="Disordered" evidence="10">
    <location>
        <begin position="1"/>
        <end position="41"/>
    </location>
</feature>
<dbReference type="InterPro" id="IPR018422">
    <property type="entry name" value="Cation/H_exchanger_CPA1"/>
</dbReference>
<evidence type="ECO:0000256" key="8">
    <source>
        <dbReference type="ARBA" id="ARBA00023201"/>
    </source>
</evidence>
<feature type="transmembrane region" description="Helical" evidence="11">
    <location>
        <begin position="906"/>
        <end position="925"/>
    </location>
</feature>
<feature type="transmembrane region" description="Helical" evidence="11">
    <location>
        <begin position="776"/>
        <end position="795"/>
    </location>
</feature>
<dbReference type="Pfam" id="PF13347">
    <property type="entry name" value="MFS_2"/>
    <property type="match status" value="1"/>
</dbReference>
<accession>A0A401KZ73</accession>
<feature type="compositionally biased region" description="Low complexity" evidence="10">
    <location>
        <begin position="1098"/>
        <end position="1108"/>
    </location>
</feature>
<evidence type="ECO:0000256" key="5">
    <source>
        <dbReference type="ARBA" id="ARBA00023053"/>
    </source>
</evidence>
<evidence type="ECO:0000256" key="6">
    <source>
        <dbReference type="ARBA" id="ARBA00023065"/>
    </source>
</evidence>
<dbReference type="EMBL" id="BDHI01000021">
    <property type="protein sequence ID" value="GCB24699.1"/>
    <property type="molecule type" value="Genomic_DNA"/>
</dbReference>
<feature type="transmembrane region" description="Helical" evidence="11">
    <location>
        <begin position="815"/>
        <end position="841"/>
    </location>
</feature>
<feature type="transmembrane region" description="Helical" evidence="11">
    <location>
        <begin position="352"/>
        <end position="375"/>
    </location>
</feature>
<evidence type="ECO:0000256" key="2">
    <source>
        <dbReference type="ARBA" id="ARBA00022448"/>
    </source>
</evidence>
<feature type="transmembrane region" description="Helical" evidence="11">
    <location>
        <begin position="1012"/>
        <end position="1034"/>
    </location>
</feature>
<dbReference type="GO" id="GO:0015386">
    <property type="term" value="F:potassium:proton antiporter activity"/>
    <property type="evidence" value="ECO:0007669"/>
    <property type="project" value="TreeGrafter"/>
</dbReference>
<dbReference type="InterPro" id="IPR036259">
    <property type="entry name" value="MFS_trans_sf"/>
</dbReference>
<protein>
    <recommendedName>
        <fullName evidence="9">Sodium/hydrogen exchanger</fullName>
    </recommendedName>
</protein>
<feature type="region of interest" description="Disordered" evidence="10">
    <location>
        <begin position="508"/>
        <end position="551"/>
    </location>
</feature>
<dbReference type="PRINTS" id="PR01084">
    <property type="entry name" value="NAHEXCHNGR"/>
</dbReference>
<feature type="transmembrane region" description="Helical" evidence="11">
    <location>
        <begin position="447"/>
        <end position="466"/>
    </location>
</feature>
<feature type="transmembrane region" description="Helical" evidence="11">
    <location>
        <begin position="207"/>
        <end position="227"/>
    </location>
</feature>
<feature type="transmembrane region" description="Helical" evidence="11">
    <location>
        <begin position="745"/>
        <end position="769"/>
    </location>
</feature>
<keyword evidence="7 11" id="KW-0472">Membrane</keyword>
<keyword evidence="5" id="KW-0915">Sodium</keyword>
<dbReference type="Gene3D" id="6.10.140.1330">
    <property type="match status" value="1"/>
</dbReference>
<sequence length="1286" mass="140731">MPETHERFADETSPLVGASDNNQVHSMSRNGDNNGTSGAGDAHHLSETKSSWYLFLLTLSIGGLQVVWSTELSNGSPYLLSLGMSKALLAFVWIAGPITGTLVQPYIGICSDNCRISWGKRKPFMVVGGIATVISLLALAWVREMTGGFLGLFGVDPASSATRTVVIVLATILMYCLDFSVNTVQAGIRCFIVDNAPSHQQEAANAWASRLTGVGNILGYIFGYMDLPKWFPFLGNTQFKVLCALASIALGITLLVSCLYIKERDPRLDGTPSSGNPGLVTFFKQVFKSIKHLPPEIAKVCEVQLAAWVGWFPFLFYSTTYIGQLFVNPIFDGHPGLSDDDINKAWEEATRIGTFALLVYAIISFVTNLTLPVLVVPTYKSAVPSEPTPTEGQSEDEPFLGNRRLSTSSIGTAMEAPAPILGINKGDSEEDKWLSKLQIPGFTLRRAWLMSHILFAVCMFSTFFIYSYQAATVVIGIVGISWALTLWAPFALISAEVSRIDTERRIRRHQNEGAVSAEQPRNDTSLPARASTDEHDLENGSPTSTAKAGEVEEEENLAQAGIILGLHNVAISAPQIISSLISSAIFKAFQKPRGRAVDSDTDPDDADAPDTGDKEFFSSWALFILIMLLMFALFTSYILQQKKIQAVHETVLSIFAGMFVGLIIRLSPESPIQDSVTFDYQFFFNLLLPPIILASGYELHQANFFRNIGTILTFAFAGTFISAIVLGLVLFVWTRIPLDGLNISFVEAIAVGATLSATDPVTILAIFNLYKVEPKLYTVIFGESILNDAIAIVLFETAQKYADSDAGSLTFLNLFEAIGLFLLVFFGSMMVGVIVGIMTALGLKYTHVRRQPKIESCLIVLIAYASYFFSNGVYLSGIVSLLFCGITLKHYAYYNMSRRTQLTTKYLFQVMAQLSENFIFIYLGLDLLVQRHLQFKPLFILVAVFGICIARYLAVFPLSKAINWFIRYRARRRGMDVADELPFAYQAMLFWAGLRGAVGVALAAGLKGVNAPALRATVLVVVVLTVIIFGGTTARMLEILGIRTGVVEEIESDDEFDIEVTNGGTYYKRSDTGLGYTPRRMDSTIPLDGVPRGDIDRNNSYSSGNNRRPSPPPSGSGRTRGHARLYSNAYSQRDSGRDRTSTATLLGGGARNHSDSEAASEDEFGLRTTGKGRVADADQLDAFDLDVEDAPSDDDLPPSAPAPTTSRLRRSPSQPQQYLESSQTTPPNNPSPNRRETGLSARDAIRDLFSGGPSGDHAAWFRQLDEDYIKPRLLLDQSNHKGPGAV</sequence>
<dbReference type="GO" id="GO:0007035">
    <property type="term" value="P:vacuolar acidification"/>
    <property type="evidence" value="ECO:0007669"/>
    <property type="project" value="TreeGrafter"/>
</dbReference>
<feature type="transmembrane region" description="Helical" evidence="11">
    <location>
        <begin position="88"/>
        <end position="111"/>
    </location>
</feature>
<feature type="transmembrane region" description="Helical" evidence="11">
    <location>
        <begin position="617"/>
        <end position="639"/>
    </location>
</feature>
<feature type="transmembrane region" description="Helical" evidence="11">
    <location>
        <begin position="162"/>
        <end position="181"/>
    </location>
</feature>
<evidence type="ECO:0000256" key="9">
    <source>
        <dbReference type="RuleBase" id="RU003722"/>
    </source>
</evidence>
<dbReference type="PANTHER" id="PTHR10110">
    <property type="entry name" value="SODIUM/HYDROGEN EXCHANGER"/>
    <property type="match status" value="1"/>
</dbReference>
<feature type="transmembrane region" description="Helical" evidence="11">
    <location>
        <begin position="123"/>
        <end position="142"/>
    </location>
</feature>
<evidence type="ECO:0000256" key="3">
    <source>
        <dbReference type="ARBA" id="ARBA00022692"/>
    </source>
</evidence>
<feature type="transmembrane region" description="Helical" evidence="11">
    <location>
        <begin position="651"/>
        <end position="668"/>
    </location>
</feature>
<reference evidence="13 14" key="1">
    <citation type="submission" date="2016-09" db="EMBL/GenBank/DDBJ databases">
        <title>Aspergillus awamori IFM 58123T.</title>
        <authorList>
            <person name="Kusuya Y."/>
            <person name="Shimizu M."/>
            <person name="Takahashi H."/>
            <person name="Yaguchi T."/>
        </authorList>
    </citation>
    <scope>NUCLEOTIDE SEQUENCE [LARGE SCALE GENOMIC DNA]</scope>
    <source>
        <strain evidence="13 14">IFM 58123</strain>
    </source>
</reference>
<feature type="transmembrane region" description="Helical" evidence="11">
    <location>
        <begin position="239"/>
        <end position="261"/>
    </location>
</feature>
<dbReference type="GO" id="GO:0015385">
    <property type="term" value="F:sodium:proton antiporter activity"/>
    <property type="evidence" value="ECO:0007669"/>
    <property type="project" value="InterPro"/>
</dbReference>
<dbReference type="Gene3D" id="1.20.1250.20">
    <property type="entry name" value="MFS general substrate transporter like domains"/>
    <property type="match status" value="1"/>
</dbReference>
<feature type="region of interest" description="Disordered" evidence="10">
    <location>
        <begin position="1069"/>
        <end position="1172"/>
    </location>
</feature>
<dbReference type="STRING" id="105351.A0A401KZ73"/>
<dbReference type="GO" id="GO:0000329">
    <property type="term" value="C:fungal-type vacuole membrane"/>
    <property type="evidence" value="ECO:0007669"/>
    <property type="project" value="TreeGrafter"/>
</dbReference>
<feature type="domain" description="Cation/H+ exchanger transmembrane" evidence="12">
    <location>
        <begin position="632"/>
        <end position="1038"/>
    </location>
</feature>
<comment type="similarity">
    <text evidence="9">Belongs to the monovalent cation:proton antiporter 1 (CPA1) transporter (TC 2.A.36) family.</text>
</comment>
<evidence type="ECO:0000256" key="4">
    <source>
        <dbReference type="ARBA" id="ARBA00022989"/>
    </source>
</evidence>
<keyword evidence="6 9" id="KW-0406">Ion transport</keyword>
<evidence type="ECO:0000256" key="1">
    <source>
        <dbReference type="ARBA" id="ARBA00004141"/>
    </source>
</evidence>
<evidence type="ECO:0000256" key="11">
    <source>
        <dbReference type="SAM" id="Phobius"/>
    </source>
</evidence>
<dbReference type="GO" id="GO:0005769">
    <property type="term" value="C:early endosome"/>
    <property type="evidence" value="ECO:0007669"/>
    <property type="project" value="TreeGrafter"/>
</dbReference>
<feature type="region of interest" description="Disordered" evidence="10">
    <location>
        <begin position="1187"/>
        <end position="1257"/>
    </location>
</feature>
<keyword evidence="8 9" id="KW-0739">Sodium transport</keyword>
<dbReference type="GO" id="GO:0005770">
    <property type="term" value="C:late endosome"/>
    <property type="evidence" value="ECO:0007669"/>
    <property type="project" value="TreeGrafter"/>
</dbReference>
<dbReference type="PANTHER" id="PTHR10110:SF187">
    <property type="entry name" value="SODIUM_HYDROGEN EXCHANGER"/>
    <property type="match status" value="1"/>
</dbReference>
<feature type="transmembrane region" description="Helical" evidence="11">
    <location>
        <begin position="473"/>
        <end position="495"/>
    </location>
</feature>